<protein>
    <submittedName>
        <fullName evidence="2">Uncharacterized protein</fullName>
    </submittedName>
</protein>
<dbReference type="WBParaSite" id="nRc.2.0.1.t05111-RA">
    <property type="protein sequence ID" value="nRc.2.0.1.t05111-RA"/>
    <property type="gene ID" value="nRc.2.0.1.g05111"/>
</dbReference>
<organism evidence="1 2">
    <name type="scientific">Romanomermis culicivorax</name>
    <name type="common">Nematode worm</name>
    <dbReference type="NCBI Taxonomy" id="13658"/>
    <lineage>
        <taxon>Eukaryota</taxon>
        <taxon>Metazoa</taxon>
        <taxon>Ecdysozoa</taxon>
        <taxon>Nematoda</taxon>
        <taxon>Enoplea</taxon>
        <taxon>Dorylaimia</taxon>
        <taxon>Mermithida</taxon>
        <taxon>Mermithoidea</taxon>
        <taxon>Mermithidae</taxon>
        <taxon>Romanomermis</taxon>
    </lineage>
</organism>
<name>A0A915HU90_ROMCU</name>
<proteinExistence type="predicted"/>
<dbReference type="Proteomes" id="UP000887565">
    <property type="component" value="Unplaced"/>
</dbReference>
<reference evidence="2" key="1">
    <citation type="submission" date="2022-11" db="UniProtKB">
        <authorList>
            <consortium name="WormBaseParasite"/>
        </authorList>
    </citation>
    <scope>IDENTIFICATION</scope>
</reference>
<sequence>MNQECVQIEKSVHRQNHSGEAFTDFKTAGEKAKFRLIVNFKYAKSHWNLAPSGAPLAVSTRKRRMARLSGDNGATFGELYSISEPRSADD</sequence>
<evidence type="ECO:0000313" key="2">
    <source>
        <dbReference type="WBParaSite" id="nRc.2.0.1.t05111-RA"/>
    </source>
</evidence>
<evidence type="ECO:0000313" key="1">
    <source>
        <dbReference type="Proteomes" id="UP000887565"/>
    </source>
</evidence>
<dbReference type="AlphaFoldDB" id="A0A915HU90"/>
<accession>A0A915HU90</accession>
<keyword evidence="1" id="KW-1185">Reference proteome</keyword>